<dbReference type="PANTHER" id="PTHR43135">
    <property type="entry name" value="ALPHA-D-RIBOSE 1-METHYLPHOSPHONATE 5-TRIPHOSPHATE DIPHOSPHATASE"/>
    <property type="match status" value="1"/>
</dbReference>
<dbReference type="SUPFAM" id="SSF51338">
    <property type="entry name" value="Composite domain of metallo-dependent hydrolases"/>
    <property type="match status" value="1"/>
</dbReference>
<evidence type="ECO:0000259" key="1">
    <source>
        <dbReference type="Pfam" id="PF07969"/>
    </source>
</evidence>
<dbReference type="Proteomes" id="UP001549691">
    <property type="component" value="Unassembled WGS sequence"/>
</dbReference>
<dbReference type="NCBIfam" id="NF011990">
    <property type="entry name" value="PRK15446.2-6"/>
    <property type="match status" value="1"/>
</dbReference>
<dbReference type="InterPro" id="IPR012696">
    <property type="entry name" value="PhnM"/>
</dbReference>
<dbReference type="InterPro" id="IPR032466">
    <property type="entry name" value="Metal_Hydrolase"/>
</dbReference>
<dbReference type="PIRSF" id="PIRSF038971">
    <property type="entry name" value="PhnM"/>
    <property type="match status" value="1"/>
</dbReference>
<gene>
    <name evidence="2" type="ORF">ABXR19_11760</name>
</gene>
<keyword evidence="3" id="KW-1185">Reference proteome</keyword>
<dbReference type="Gene3D" id="3.20.20.140">
    <property type="entry name" value="Metal-dependent hydrolases"/>
    <property type="match status" value="1"/>
</dbReference>
<reference evidence="2 3" key="1">
    <citation type="submission" date="2024-07" db="EMBL/GenBank/DDBJ databases">
        <title>Uliginosibacterium flavum JJ3220;KACC:17644.</title>
        <authorList>
            <person name="Kim M.K."/>
        </authorList>
    </citation>
    <scope>NUCLEOTIDE SEQUENCE [LARGE SCALE GENOMIC DNA]</scope>
    <source>
        <strain evidence="2 3">KACC:17644</strain>
    </source>
</reference>
<dbReference type="EMBL" id="JBEWZI010000011">
    <property type="protein sequence ID" value="MET7014867.1"/>
    <property type="molecule type" value="Genomic_DNA"/>
</dbReference>
<dbReference type="SUPFAM" id="SSF51556">
    <property type="entry name" value="Metallo-dependent hydrolases"/>
    <property type="match status" value="1"/>
</dbReference>
<dbReference type="NCBIfam" id="NF011987">
    <property type="entry name" value="PRK15446.2-3"/>
    <property type="match status" value="1"/>
</dbReference>
<protein>
    <submittedName>
        <fullName evidence="2">Alpha-D-ribose 1-methylphosphonate 5-triphosphate diphosphatase</fullName>
    </submittedName>
</protein>
<accession>A0ABV2TLR9</accession>
<feature type="domain" description="Amidohydrolase 3" evidence="1">
    <location>
        <begin position="283"/>
        <end position="376"/>
    </location>
</feature>
<dbReference type="Pfam" id="PF07969">
    <property type="entry name" value="Amidohydro_3"/>
    <property type="match status" value="1"/>
</dbReference>
<dbReference type="InterPro" id="IPR011059">
    <property type="entry name" value="Metal-dep_hydrolase_composite"/>
</dbReference>
<comment type="caution">
    <text evidence="2">The sequence shown here is derived from an EMBL/GenBank/DDBJ whole genome shotgun (WGS) entry which is preliminary data.</text>
</comment>
<proteinExistence type="predicted"/>
<evidence type="ECO:0000313" key="3">
    <source>
        <dbReference type="Proteomes" id="UP001549691"/>
    </source>
</evidence>
<dbReference type="InterPro" id="IPR051781">
    <property type="entry name" value="Metallo-dep_Hydrolase"/>
</dbReference>
<organism evidence="2 3">
    <name type="scientific">Uliginosibacterium flavum</name>
    <dbReference type="NCBI Taxonomy" id="1396831"/>
    <lineage>
        <taxon>Bacteria</taxon>
        <taxon>Pseudomonadati</taxon>
        <taxon>Pseudomonadota</taxon>
        <taxon>Betaproteobacteria</taxon>
        <taxon>Rhodocyclales</taxon>
        <taxon>Zoogloeaceae</taxon>
        <taxon>Uliginosibacterium</taxon>
    </lineage>
</organism>
<name>A0ABV2TLR9_9RHOO</name>
<dbReference type="RefSeq" id="WP_354601326.1">
    <property type="nucleotide sequence ID" value="NZ_JBEWZI010000011.1"/>
</dbReference>
<sequence length="385" mass="41166">MQTIETLRSLGRIVGGKVLSSTGWSEEAVHLADGLIGGAPTTGQRLDARGCVVLPGIVDFHGDAFERQIMPRPKVSFPLDVAMLETDRQLAANGITTALHGVTHSWEGGLRGEATARVLFAALDRLAPRFLVEHKVHLRYEGHHLAGEAEALGWLSSGRVSLLAFNDHLPGMRRKPQKWQEWADRAETDLVGFEQRLEAAEARGAEVPGLVGRLAAHARLHGVPMASHDDQSISVRGSFQSLACRISEFPLTLSVAEHARAQGSPVVCGAPNVLRGGSHVGAPRAADLARDGLCSILASDYYYPAPLHAACLLAADELLPLEAAWALVSKNPAAALGFEDRGEIAVGKRADLIVLDVQDLRAPRLVATLSGGRIVYLAEGERLHG</sequence>
<dbReference type="PANTHER" id="PTHR43135:SF3">
    <property type="entry name" value="ALPHA-D-RIBOSE 1-METHYLPHOSPHONATE 5-TRIPHOSPHATE DIPHOSPHATASE"/>
    <property type="match status" value="1"/>
</dbReference>
<dbReference type="InterPro" id="IPR013108">
    <property type="entry name" value="Amidohydro_3"/>
</dbReference>
<evidence type="ECO:0000313" key="2">
    <source>
        <dbReference type="EMBL" id="MET7014867.1"/>
    </source>
</evidence>